<accession>A0ABV9LU08</accession>
<evidence type="ECO:0000256" key="6">
    <source>
        <dbReference type="SAM" id="Phobius"/>
    </source>
</evidence>
<evidence type="ECO:0000259" key="8">
    <source>
        <dbReference type="Pfam" id="PF03772"/>
    </source>
</evidence>
<keyword evidence="3 6" id="KW-0812">Transmembrane</keyword>
<feature type="transmembrane region" description="Helical" evidence="6">
    <location>
        <begin position="406"/>
        <end position="434"/>
    </location>
</feature>
<dbReference type="Gene3D" id="3.60.15.10">
    <property type="entry name" value="Ribonuclease Z/Hydroxyacylglutathione hydrolase-like"/>
    <property type="match status" value="1"/>
</dbReference>
<name>A0ABV9LU08_9ALTE</name>
<dbReference type="Proteomes" id="UP001595897">
    <property type="component" value="Unassembled WGS sequence"/>
</dbReference>
<dbReference type="InterPro" id="IPR036866">
    <property type="entry name" value="RibonucZ/Hydroxyglut_hydro"/>
</dbReference>
<feature type="transmembrane region" description="Helical" evidence="6">
    <location>
        <begin position="278"/>
        <end position="296"/>
    </location>
</feature>
<evidence type="ECO:0000256" key="5">
    <source>
        <dbReference type="ARBA" id="ARBA00023136"/>
    </source>
</evidence>
<proteinExistence type="predicted"/>
<evidence type="ECO:0000313" key="10">
    <source>
        <dbReference type="EMBL" id="MFC4699100.1"/>
    </source>
</evidence>
<feature type="transmembrane region" description="Helical" evidence="6">
    <location>
        <begin position="20"/>
        <end position="37"/>
    </location>
</feature>
<feature type="transmembrane region" description="Helical" evidence="6">
    <location>
        <begin position="380"/>
        <end position="400"/>
    </location>
</feature>
<dbReference type="CDD" id="cd07731">
    <property type="entry name" value="ComA-like_MBL-fold"/>
    <property type="match status" value="1"/>
</dbReference>
<feature type="transmembrane region" description="Helical" evidence="6">
    <location>
        <begin position="302"/>
        <end position="318"/>
    </location>
</feature>
<sequence>MLLTFIIIFVSSALWPKLPHLSLLIIGTIALILLCVIKHRSHNCLSAISLGALLGFVWAGFTGHMYISWQIDPQLHNQNLVIEGRVSSVVMTNDEPEDASSQGDPSAIRFNIRLTRAGKSALYTYPKVRLAWYRPSFTPKQGQSLRLLINMRAPNGLANPHSFNYQTWLVSRNIVATGYVLDSPTNKVIKSEVSLRQWGIDELRNIGLSNDAWLQALSFGFRALLTDDDWSLMQASGTAHLFAISGLHVGIVFSYVLFAVAKPLGFLLTVVTRWQSNYAMLTGIIACSACVLYAYLAGFEVPVLRALFALVLWTYLSITQSHWRLSSIILSLLATFFVLFPYAILGVSFWFSFIAVFSIWLFVWRFWPKKTLSRFETFKWGIYLQIWLSFITLPLTFYVFGQVPIFALFANLVLVPWVSIVLVPICVLGTLALLLSLPASIYQTCFYLADAAMNFTLWVMQLTHTLNSDAKQVAASLYDQFFVRGIVAPDAFVSVLLISSILLMLSVLLPFWRGKYWVLSAAMLCLITLHFTDGAYDKSSNGVSRARLAVFDVGQGSASLFEFTDSENEAKLWLFDTGGSYRTGFSMAQSVIVPFIDSELGPKRNIDHLFISHLDNDHAGGINFLLQARRVVKLSSPQHRCSLSTFTPPSTLPNNIKVEVLWPLKPRLGDINADSCVLMLHVNRTRILFAGDIEHQQEQALLELYDTRNKLSADILIAPHHGSRTSSSKPFVTAVSPSIVVFTAAKPNRWGFPDEHVLKRYQKLGTAVLQTGKHGFIEFDLSQKTLEYKSYREHHYPRWYFKAPM</sequence>
<evidence type="ECO:0000313" key="11">
    <source>
        <dbReference type="Proteomes" id="UP001595897"/>
    </source>
</evidence>
<evidence type="ECO:0000256" key="3">
    <source>
        <dbReference type="ARBA" id="ARBA00022692"/>
    </source>
</evidence>
<feature type="domain" description="ComEC/Rec2-related protein" evidence="8">
    <location>
        <begin position="217"/>
        <end position="468"/>
    </location>
</feature>
<dbReference type="Pfam" id="PF03772">
    <property type="entry name" value="Competence"/>
    <property type="match status" value="1"/>
</dbReference>
<dbReference type="NCBIfam" id="TIGR00361">
    <property type="entry name" value="ComEC_Rec2"/>
    <property type="match status" value="1"/>
</dbReference>
<dbReference type="InterPro" id="IPR025405">
    <property type="entry name" value="DUF4131"/>
</dbReference>
<keyword evidence="2" id="KW-1003">Cell membrane</keyword>
<dbReference type="EMBL" id="JBHSGU010000002">
    <property type="protein sequence ID" value="MFC4699100.1"/>
    <property type="molecule type" value="Genomic_DNA"/>
</dbReference>
<dbReference type="Pfam" id="PF00753">
    <property type="entry name" value="Lactamase_B"/>
    <property type="match status" value="1"/>
</dbReference>
<keyword evidence="5 6" id="KW-0472">Membrane</keyword>
<dbReference type="InterPro" id="IPR035681">
    <property type="entry name" value="ComA-like_MBL"/>
</dbReference>
<dbReference type="InterPro" id="IPR001279">
    <property type="entry name" value="Metallo-B-lactamas"/>
</dbReference>
<feature type="transmembrane region" description="Helical" evidence="6">
    <location>
        <begin position="486"/>
        <end position="509"/>
    </location>
</feature>
<keyword evidence="4 6" id="KW-1133">Transmembrane helix</keyword>
<comment type="subcellular location">
    <subcellularLocation>
        <location evidence="1">Cell membrane</location>
        <topology evidence="1">Multi-pass membrane protein</topology>
    </subcellularLocation>
</comment>
<dbReference type="Pfam" id="PF13567">
    <property type="entry name" value="DUF4131"/>
    <property type="match status" value="1"/>
</dbReference>
<dbReference type="InterPro" id="IPR004797">
    <property type="entry name" value="Competence_ComEC/Rec2"/>
</dbReference>
<organism evidence="10 11">
    <name type="scientific">Glaciecola siphonariae</name>
    <dbReference type="NCBI Taxonomy" id="521012"/>
    <lineage>
        <taxon>Bacteria</taxon>
        <taxon>Pseudomonadati</taxon>
        <taxon>Pseudomonadota</taxon>
        <taxon>Gammaproteobacteria</taxon>
        <taxon>Alteromonadales</taxon>
        <taxon>Alteromonadaceae</taxon>
        <taxon>Glaciecola</taxon>
    </lineage>
</organism>
<dbReference type="RefSeq" id="WP_382408204.1">
    <property type="nucleotide sequence ID" value="NZ_JBHSGU010000002.1"/>
</dbReference>
<evidence type="ECO:0000259" key="7">
    <source>
        <dbReference type="Pfam" id="PF00753"/>
    </source>
</evidence>
<comment type="caution">
    <text evidence="10">The sequence shown here is derived from an EMBL/GenBank/DDBJ whole genome shotgun (WGS) entry which is preliminary data.</text>
</comment>
<gene>
    <name evidence="10" type="ORF">ACFO4O_02895</name>
</gene>
<evidence type="ECO:0000259" key="9">
    <source>
        <dbReference type="Pfam" id="PF13567"/>
    </source>
</evidence>
<evidence type="ECO:0000256" key="1">
    <source>
        <dbReference type="ARBA" id="ARBA00004651"/>
    </source>
</evidence>
<dbReference type="InterPro" id="IPR052159">
    <property type="entry name" value="Competence_DNA_uptake"/>
</dbReference>
<dbReference type="SUPFAM" id="SSF56281">
    <property type="entry name" value="Metallo-hydrolase/oxidoreductase"/>
    <property type="match status" value="1"/>
</dbReference>
<dbReference type="PANTHER" id="PTHR30619">
    <property type="entry name" value="DNA INTERNALIZATION/COMPETENCE PROTEIN COMEC/REC2"/>
    <property type="match status" value="1"/>
</dbReference>
<dbReference type="PANTHER" id="PTHR30619:SF1">
    <property type="entry name" value="RECOMBINATION PROTEIN 2"/>
    <property type="match status" value="1"/>
</dbReference>
<reference evidence="11" key="1">
    <citation type="journal article" date="2019" name="Int. J. Syst. Evol. Microbiol.">
        <title>The Global Catalogue of Microorganisms (GCM) 10K type strain sequencing project: providing services to taxonomists for standard genome sequencing and annotation.</title>
        <authorList>
            <consortium name="The Broad Institute Genomics Platform"/>
            <consortium name="The Broad Institute Genome Sequencing Center for Infectious Disease"/>
            <person name="Wu L."/>
            <person name="Ma J."/>
        </authorList>
    </citation>
    <scope>NUCLEOTIDE SEQUENCE [LARGE SCALE GENOMIC DNA]</scope>
    <source>
        <strain evidence="11">KACC 12507</strain>
    </source>
</reference>
<feature type="domain" description="Metallo-beta-lactamase" evidence="7">
    <location>
        <begin position="553"/>
        <end position="735"/>
    </location>
</feature>
<evidence type="ECO:0000256" key="2">
    <source>
        <dbReference type="ARBA" id="ARBA00022475"/>
    </source>
</evidence>
<protein>
    <submittedName>
        <fullName evidence="10">DNA internalization-related competence protein ComEC/Rec2</fullName>
    </submittedName>
</protein>
<dbReference type="NCBIfam" id="TIGR00360">
    <property type="entry name" value="ComEC_N-term"/>
    <property type="match status" value="1"/>
</dbReference>
<feature type="domain" description="DUF4131" evidence="9">
    <location>
        <begin position="22"/>
        <end position="182"/>
    </location>
</feature>
<keyword evidence="11" id="KW-1185">Reference proteome</keyword>
<feature type="transmembrane region" description="Helical" evidence="6">
    <location>
        <begin position="44"/>
        <end position="67"/>
    </location>
</feature>
<feature type="transmembrane region" description="Helical" evidence="6">
    <location>
        <begin position="325"/>
        <end position="344"/>
    </location>
</feature>
<feature type="transmembrane region" description="Helical" evidence="6">
    <location>
        <begin position="350"/>
        <end position="368"/>
    </location>
</feature>
<evidence type="ECO:0000256" key="4">
    <source>
        <dbReference type="ARBA" id="ARBA00022989"/>
    </source>
</evidence>
<dbReference type="InterPro" id="IPR004477">
    <property type="entry name" value="ComEC_N"/>
</dbReference>